<dbReference type="Proteomes" id="UP000032287">
    <property type="component" value="Unassembled WGS sequence"/>
</dbReference>
<name>A0A0D1LXA4_9LACO</name>
<evidence type="ECO:0000313" key="2">
    <source>
        <dbReference type="Proteomes" id="UP000032287"/>
    </source>
</evidence>
<dbReference type="KEGG" id="wcb:AO080_11110"/>
<dbReference type="PATRIC" id="fig|137591.25.peg.2292"/>
<gene>
    <name evidence="1" type="ORF">QX99_02337</name>
</gene>
<evidence type="ECO:0000313" key="1">
    <source>
        <dbReference type="EMBL" id="KIU19051.1"/>
    </source>
</evidence>
<protein>
    <submittedName>
        <fullName evidence="1">Uncharacterized protein</fullName>
    </submittedName>
</protein>
<organism evidence="1 2">
    <name type="scientific">Weissella cibaria</name>
    <dbReference type="NCBI Taxonomy" id="137591"/>
    <lineage>
        <taxon>Bacteria</taxon>
        <taxon>Bacillati</taxon>
        <taxon>Bacillota</taxon>
        <taxon>Bacilli</taxon>
        <taxon>Lactobacillales</taxon>
        <taxon>Lactobacillaceae</taxon>
        <taxon>Weissella</taxon>
    </lineage>
</organism>
<keyword evidence="2" id="KW-1185">Reference proteome</keyword>
<proteinExistence type="predicted"/>
<reference evidence="1" key="1">
    <citation type="journal article" date="2015" name="Microbiology (Mosc.)">
        <title>Genomics of the Weissella cibaria species with an examination of its metabolic traits.</title>
        <authorList>
            <person name="Lynch K.M."/>
            <person name="Lucid A."/>
            <person name="Arendt E.K."/>
            <person name="Sleator R.D."/>
            <person name="Lucey B."/>
            <person name="Coffey A."/>
        </authorList>
    </citation>
    <scope>NUCLEOTIDE SEQUENCE [LARGE SCALE GENOMIC DNA]</scope>
    <source>
        <strain evidence="1">MG1</strain>
    </source>
</reference>
<accession>A0A0D1LXA4</accession>
<dbReference type="OrthoDB" id="9787514at2"/>
<dbReference type="RefSeq" id="WP_043708453.1">
    <property type="nucleotide sequence ID" value="NZ_CP012873.1"/>
</dbReference>
<dbReference type="EMBL" id="JWHU01000043">
    <property type="protein sequence ID" value="KIU19051.1"/>
    <property type="molecule type" value="Genomic_DNA"/>
</dbReference>
<sequence>MKYAVISSFTLSGKTEVVLNVKISDMPNYKIALDDDGTRYNILRYTFPKVSGIPNASLLLDGNFTGNSIELLP</sequence>
<dbReference type="AlphaFoldDB" id="A0A0D1LXA4"/>
<comment type="caution">
    <text evidence="1">The sequence shown here is derived from an EMBL/GenBank/DDBJ whole genome shotgun (WGS) entry which is preliminary data.</text>
</comment>